<accession>A0A2B7ZT04</accession>
<gene>
    <name evidence="2" type="ORF">GX50_00557</name>
</gene>
<dbReference type="AlphaFoldDB" id="A0A2B7ZT04"/>
<comment type="caution">
    <text evidence="2">The sequence shown here is derived from an EMBL/GenBank/DDBJ whole genome shotgun (WGS) entry which is preliminary data.</text>
</comment>
<reference evidence="2 3" key="1">
    <citation type="submission" date="2017-10" db="EMBL/GenBank/DDBJ databases">
        <title>Comparative genomics in systemic dimorphic fungi from Ajellomycetaceae.</title>
        <authorList>
            <person name="Munoz J.F."/>
            <person name="Mcewen J.G."/>
            <person name="Clay O.K."/>
            <person name="Cuomo C.A."/>
        </authorList>
    </citation>
    <scope>NUCLEOTIDE SEQUENCE [LARGE SCALE GENOMIC DNA]</scope>
    <source>
        <strain evidence="2 3">UAMH4076</strain>
    </source>
</reference>
<feature type="transmembrane region" description="Helical" evidence="1">
    <location>
        <begin position="134"/>
        <end position="153"/>
    </location>
</feature>
<keyword evidence="1" id="KW-0812">Transmembrane</keyword>
<evidence type="ECO:0000313" key="3">
    <source>
        <dbReference type="Proteomes" id="UP000226031"/>
    </source>
</evidence>
<evidence type="ECO:0000313" key="2">
    <source>
        <dbReference type="EMBL" id="PGH36521.1"/>
    </source>
</evidence>
<sequence length="156" mass="18005">MDLDGNAIPDIQILGYGRSELEVLHDGMAVKMPFRCKSSTDDDEKVNIKVIQREQDVYRRLGCCDGVVMVSSHQYLQYDYSTCIHGKWRPHILYGFQNADRLSEALDFITWTISLLWEMRDIVVASQGRRSMQAITKLAVTAGALTILTTWIWRWF</sequence>
<protein>
    <submittedName>
        <fullName evidence="2">Uncharacterized protein</fullName>
    </submittedName>
</protein>
<name>A0A2B7ZT04_9EURO</name>
<keyword evidence="1" id="KW-0472">Membrane</keyword>
<proteinExistence type="predicted"/>
<dbReference type="Proteomes" id="UP000226031">
    <property type="component" value="Unassembled WGS sequence"/>
</dbReference>
<keyword evidence="3" id="KW-1185">Reference proteome</keyword>
<evidence type="ECO:0000256" key="1">
    <source>
        <dbReference type="SAM" id="Phobius"/>
    </source>
</evidence>
<organism evidence="2 3">
    <name type="scientific">[Emmonsia] crescens</name>
    <dbReference type="NCBI Taxonomy" id="73230"/>
    <lineage>
        <taxon>Eukaryota</taxon>
        <taxon>Fungi</taxon>
        <taxon>Dikarya</taxon>
        <taxon>Ascomycota</taxon>
        <taxon>Pezizomycotina</taxon>
        <taxon>Eurotiomycetes</taxon>
        <taxon>Eurotiomycetidae</taxon>
        <taxon>Onygenales</taxon>
        <taxon>Ajellomycetaceae</taxon>
        <taxon>Emergomyces</taxon>
    </lineage>
</organism>
<keyword evidence="1" id="KW-1133">Transmembrane helix</keyword>
<dbReference type="EMBL" id="PDND01000006">
    <property type="protein sequence ID" value="PGH36521.1"/>
    <property type="molecule type" value="Genomic_DNA"/>
</dbReference>